<dbReference type="NCBIfam" id="NF009807">
    <property type="entry name" value="PRK13291.1"/>
    <property type="match status" value="1"/>
</dbReference>
<dbReference type="RefSeq" id="WP_378046804.1">
    <property type="nucleotide sequence ID" value="NZ_JBHMDN010000012.1"/>
</dbReference>
<dbReference type="SUPFAM" id="SSF109854">
    <property type="entry name" value="DinB/YfiT-like putative metalloenzymes"/>
    <property type="match status" value="1"/>
</dbReference>
<dbReference type="Pfam" id="PF12867">
    <property type="entry name" value="DinB_2"/>
    <property type="match status" value="1"/>
</dbReference>
<evidence type="ECO:0000259" key="1">
    <source>
        <dbReference type="Pfam" id="PF12867"/>
    </source>
</evidence>
<name>A0ABW2F1K7_9BACL</name>
<dbReference type="Proteomes" id="UP001596378">
    <property type="component" value="Unassembled WGS sequence"/>
</dbReference>
<evidence type="ECO:0000313" key="3">
    <source>
        <dbReference type="Proteomes" id="UP001596378"/>
    </source>
</evidence>
<gene>
    <name evidence="2" type="ORF">ACFQMJ_00545</name>
</gene>
<proteinExistence type="predicted"/>
<accession>A0ABW2F1K7</accession>
<dbReference type="EMBL" id="JBHTAI010000001">
    <property type="protein sequence ID" value="MFC7147005.1"/>
    <property type="molecule type" value="Genomic_DNA"/>
</dbReference>
<organism evidence="2 3">
    <name type="scientific">Cohnella cellulosilytica</name>
    <dbReference type="NCBI Taxonomy" id="986710"/>
    <lineage>
        <taxon>Bacteria</taxon>
        <taxon>Bacillati</taxon>
        <taxon>Bacillota</taxon>
        <taxon>Bacilli</taxon>
        <taxon>Bacillales</taxon>
        <taxon>Paenibacillaceae</taxon>
        <taxon>Cohnella</taxon>
    </lineage>
</organism>
<sequence length="183" mass="20961">MNDIRFPIGRFEPIGDQTDEGRRALIGEIPGLADQLRKLIAGLPPERLLIPYREGGWTIAQIVHHLADNDMNAYLRFKRALTEEEPLAGSYREDLWAELPDYGKLPPEHSLLLLETLHTRFAILLKNLKPADFKRKLRTQALGSVTLDVALQRFVWHNRHHRSQIETFLVRAISSQGKRGRSG</sequence>
<keyword evidence="2" id="KW-0808">Transferase</keyword>
<dbReference type="GO" id="GO:0016740">
    <property type="term" value="F:transferase activity"/>
    <property type="evidence" value="ECO:0007669"/>
    <property type="project" value="UniProtKB-KW"/>
</dbReference>
<dbReference type="InterPro" id="IPR034660">
    <property type="entry name" value="DinB/YfiT-like"/>
</dbReference>
<keyword evidence="3" id="KW-1185">Reference proteome</keyword>
<evidence type="ECO:0000313" key="2">
    <source>
        <dbReference type="EMBL" id="MFC7147005.1"/>
    </source>
</evidence>
<dbReference type="InterPro" id="IPR024775">
    <property type="entry name" value="DinB-like"/>
</dbReference>
<feature type="domain" description="DinB-like" evidence="1">
    <location>
        <begin position="34"/>
        <end position="165"/>
    </location>
</feature>
<dbReference type="Gene3D" id="1.20.120.450">
    <property type="entry name" value="dinb family like domain"/>
    <property type="match status" value="1"/>
</dbReference>
<reference evidence="3" key="1">
    <citation type="journal article" date="2019" name="Int. J. Syst. Evol. Microbiol.">
        <title>The Global Catalogue of Microorganisms (GCM) 10K type strain sequencing project: providing services to taxonomists for standard genome sequencing and annotation.</title>
        <authorList>
            <consortium name="The Broad Institute Genomics Platform"/>
            <consortium name="The Broad Institute Genome Sequencing Center for Infectious Disease"/>
            <person name="Wu L."/>
            <person name="Ma J."/>
        </authorList>
    </citation>
    <scope>NUCLEOTIDE SEQUENCE [LARGE SCALE GENOMIC DNA]</scope>
    <source>
        <strain evidence="3">KCTC 12907</strain>
    </source>
</reference>
<comment type="caution">
    <text evidence="2">The sequence shown here is derived from an EMBL/GenBank/DDBJ whole genome shotgun (WGS) entry which is preliminary data.</text>
</comment>
<protein>
    <submittedName>
        <fullName evidence="2">YfiT family bacillithiol transferase</fullName>
    </submittedName>
</protein>